<evidence type="ECO:0000256" key="8">
    <source>
        <dbReference type="ARBA" id="ARBA00023180"/>
    </source>
</evidence>
<dbReference type="Proteomes" id="UP001108240">
    <property type="component" value="Unplaced"/>
</dbReference>
<dbReference type="Gene3D" id="3.30.420.40">
    <property type="match status" value="1"/>
</dbReference>
<reference evidence="13" key="1">
    <citation type="submission" date="2025-08" db="UniProtKB">
        <authorList>
            <consortium name="Ensembl"/>
        </authorList>
    </citation>
    <scope>IDENTIFICATION</scope>
</reference>
<dbReference type="OMA" id="ENPFHRH"/>
<dbReference type="FunFam" id="3.30.420.40:FF:000057">
    <property type="entry name" value="Ectonucleoside triphosphate diphosphohydrolase 4"/>
    <property type="match status" value="1"/>
</dbReference>
<keyword evidence="6 12" id="KW-1133">Transmembrane helix</keyword>
<dbReference type="AlphaFoldDB" id="A0A8C1CNN5"/>
<evidence type="ECO:0000256" key="6">
    <source>
        <dbReference type="ARBA" id="ARBA00022989"/>
    </source>
</evidence>
<dbReference type="GO" id="GO:0017111">
    <property type="term" value="F:ribonucleoside triphosphate phosphatase activity"/>
    <property type="evidence" value="ECO:0007669"/>
    <property type="project" value="UniProtKB-EC"/>
</dbReference>
<evidence type="ECO:0000256" key="7">
    <source>
        <dbReference type="ARBA" id="ARBA00023136"/>
    </source>
</evidence>
<sequence length="636" mass="72143">MISACPVNLFTTLLLGLKVTSVISCLFPASWHFSLSPVVLPRFLLPSFRQLLLLGLLAGVMGLLYLLLVTGKGQYSWLREDRHLHTRLGRVPDMEATDTNNPNLNYGLVVDCGSSGSRVFVYTWPRHNGNPHELLDIKQMRDKNRKPVVMKIKPGISEYASTPDKASDYISPLLSFAAQHIPKNKHQETPLYILCTAGMRVLPESQQEALLEDLRTDIPVNFNFLFSDSHVEVISGKQEGVYAWIGINFVLGRFNHVEDEHEAVVEVQVPGSDQQETLVRKRTAGVLDMGGVSTQIAYEVPKTVSFASPQQEEIAKNLLAEFNLGCDAHRTEHVYRVYVSTFLGFGGNAARQRYEENLISTTQIRNKLLGQHQGESADSPILDPCLPADLQDEVGPQEQRVHLRGTGDFDRCRLLLQPFLNHTNDTNTSLNGVYQPPIDFTNSQFYGFSEFYYCTEDVLRMGGDYNSSKYSNAAKSYCATQWKTLKERFDRGLYASHADQHRLKYQCFKSAWMYEVLHSGFAFPAVYENLRTALLVYDKEVQWTLGAILYRTRFLPLRDIPQESLKGSHSHWHHSFSFMNNHYLFLACFLVVVLSILLYLLRLRRIHKRSTLLHSASGSVQWLEEGLGSPDLTVTL</sequence>
<evidence type="ECO:0000256" key="1">
    <source>
        <dbReference type="ARBA" id="ARBA00004127"/>
    </source>
</evidence>
<dbReference type="GO" id="GO:0006256">
    <property type="term" value="P:UDP catabolic process"/>
    <property type="evidence" value="ECO:0007669"/>
    <property type="project" value="TreeGrafter"/>
</dbReference>
<dbReference type="InterPro" id="IPR000407">
    <property type="entry name" value="GDA1_CD39_NTPase"/>
</dbReference>
<dbReference type="GeneTree" id="ENSGT01150000286963"/>
<keyword evidence="10" id="KW-0067">ATP-binding</keyword>
<evidence type="ECO:0000256" key="10">
    <source>
        <dbReference type="PIRSR" id="PIRSR600407-2"/>
    </source>
</evidence>
<dbReference type="EC" id="3.6.1.15" evidence="3"/>
<organism evidence="13 14">
    <name type="scientific">Cyprinus carpio carpio</name>
    <dbReference type="NCBI Taxonomy" id="630221"/>
    <lineage>
        <taxon>Eukaryota</taxon>
        <taxon>Metazoa</taxon>
        <taxon>Chordata</taxon>
        <taxon>Craniata</taxon>
        <taxon>Vertebrata</taxon>
        <taxon>Euteleostomi</taxon>
        <taxon>Actinopterygii</taxon>
        <taxon>Neopterygii</taxon>
        <taxon>Teleostei</taxon>
        <taxon>Ostariophysi</taxon>
        <taxon>Cypriniformes</taxon>
        <taxon>Cyprinidae</taxon>
        <taxon>Cyprininae</taxon>
        <taxon>Cyprinus</taxon>
    </lineage>
</organism>
<feature type="transmembrane region" description="Helical" evidence="12">
    <location>
        <begin position="51"/>
        <end position="69"/>
    </location>
</feature>
<keyword evidence="7 12" id="KW-0472">Membrane</keyword>
<dbReference type="GO" id="GO:0046036">
    <property type="term" value="P:CTP metabolic process"/>
    <property type="evidence" value="ECO:0007669"/>
    <property type="project" value="TreeGrafter"/>
</dbReference>
<dbReference type="PANTHER" id="PTHR11782">
    <property type="entry name" value="ADENOSINE/GUANOSINE DIPHOSPHATASE"/>
    <property type="match status" value="1"/>
</dbReference>
<feature type="active site" description="Proton acceptor" evidence="9">
    <location>
        <position position="239"/>
    </location>
</feature>
<evidence type="ECO:0000256" key="9">
    <source>
        <dbReference type="PIRSR" id="PIRSR600407-1"/>
    </source>
</evidence>
<evidence type="ECO:0000313" key="14">
    <source>
        <dbReference type="Proteomes" id="UP001108240"/>
    </source>
</evidence>
<keyword evidence="10" id="KW-0547">Nucleotide-binding</keyword>
<feature type="binding site" evidence="10">
    <location>
        <begin position="291"/>
        <end position="295"/>
    </location>
    <ligand>
        <name>ATP</name>
        <dbReference type="ChEBI" id="CHEBI:30616"/>
    </ligand>
</feature>
<dbReference type="GO" id="GO:0016020">
    <property type="term" value="C:membrane"/>
    <property type="evidence" value="ECO:0007669"/>
    <property type="project" value="TreeGrafter"/>
</dbReference>
<dbReference type="PANTHER" id="PTHR11782:SF29">
    <property type="entry name" value="ECTONUCLEOSIDE TRIPHOSPHATE DIPHOSPHOHYDROLASE 4"/>
    <property type="match status" value="1"/>
</dbReference>
<reference evidence="13" key="2">
    <citation type="submission" date="2025-09" db="UniProtKB">
        <authorList>
            <consortium name="Ensembl"/>
        </authorList>
    </citation>
    <scope>IDENTIFICATION</scope>
</reference>
<evidence type="ECO:0000313" key="13">
    <source>
        <dbReference type="Ensembl" id="ENSCCRP00000047675.2"/>
    </source>
</evidence>
<evidence type="ECO:0000256" key="5">
    <source>
        <dbReference type="ARBA" id="ARBA00022801"/>
    </source>
</evidence>
<keyword evidence="4 12" id="KW-0812">Transmembrane</keyword>
<feature type="transmembrane region" description="Helical" evidence="12">
    <location>
        <begin position="582"/>
        <end position="601"/>
    </location>
</feature>
<keyword evidence="14" id="KW-1185">Reference proteome</keyword>
<dbReference type="GO" id="GO:0005794">
    <property type="term" value="C:Golgi apparatus"/>
    <property type="evidence" value="ECO:0007669"/>
    <property type="project" value="TreeGrafter"/>
</dbReference>
<evidence type="ECO:0000256" key="2">
    <source>
        <dbReference type="ARBA" id="ARBA00009283"/>
    </source>
</evidence>
<evidence type="ECO:0000256" key="3">
    <source>
        <dbReference type="ARBA" id="ARBA00012445"/>
    </source>
</evidence>
<feature type="transmembrane region" description="Helical" evidence="12">
    <location>
        <begin position="7"/>
        <end position="31"/>
    </location>
</feature>
<comment type="similarity">
    <text evidence="2 11">Belongs to the GDA1/CD39 NTPase family.</text>
</comment>
<keyword evidence="5 11" id="KW-0378">Hydrolase</keyword>
<dbReference type="PROSITE" id="PS01238">
    <property type="entry name" value="GDA1_CD39_NTPASE"/>
    <property type="match status" value="1"/>
</dbReference>
<dbReference type="CDD" id="cd24045">
    <property type="entry name" value="ASKHA_NBD_NTPDase4-like"/>
    <property type="match status" value="1"/>
</dbReference>
<dbReference type="Ensembl" id="ENSCCRT00000051652.2">
    <property type="protein sequence ID" value="ENSCCRP00000047675.2"/>
    <property type="gene ID" value="ENSCCRG00000023329.2"/>
</dbReference>
<comment type="subcellular location">
    <subcellularLocation>
        <location evidence="1">Endomembrane system</location>
        <topology evidence="1">Multi-pass membrane protein</topology>
    </subcellularLocation>
</comment>
<evidence type="ECO:0000256" key="11">
    <source>
        <dbReference type="RuleBase" id="RU003833"/>
    </source>
</evidence>
<keyword evidence="8" id="KW-0325">Glycoprotein</keyword>
<accession>A0A8C1CNN5</accession>
<name>A0A8C1CNN5_CYPCA</name>
<protein>
    <recommendedName>
        <fullName evidence="3">nucleoside-triphosphate phosphatase</fullName>
        <ecNumber evidence="3">3.6.1.15</ecNumber>
    </recommendedName>
</protein>
<dbReference type="GO" id="GO:0045134">
    <property type="term" value="F:UDP phosphatase activity"/>
    <property type="evidence" value="ECO:0007669"/>
    <property type="project" value="TreeGrafter"/>
</dbReference>
<proteinExistence type="inferred from homology"/>
<dbReference type="GO" id="GO:0004382">
    <property type="term" value="F:GDP phosphatase activity"/>
    <property type="evidence" value="ECO:0007669"/>
    <property type="project" value="TreeGrafter"/>
</dbReference>
<evidence type="ECO:0000256" key="4">
    <source>
        <dbReference type="ARBA" id="ARBA00022692"/>
    </source>
</evidence>
<dbReference type="Pfam" id="PF01150">
    <property type="entry name" value="GDA1_CD39"/>
    <property type="match status" value="1"/>
</dbReference>
<feature type="transmembrane region" description="Helical" evidence="12">
    <location>
        <begin position="511"/>
        <end position="527"/>
    </location>
</feature>
<evidence type="ECO:0000256" key="12">
    <source>
        <dbReference type="SAM" id="Phobius"/>
    </source>
</evidence>
<dbReference type="FunFam" id="3.30.420.150:FF:000003">
    <property type="entry name" value="ectonucleoside triphosphate diphosphohydrolase 7"/>
    <property type="match status" value="1"/>
</dbReference>
<dbReference type="GO" id="GO:0005524">
    <property type="term" value="F:ATP binding"/>
    <property type="evidence" value="ECO:0007669"/>
    <property type="project" value="UniProtKB-KW"/>
</dbReference>
<dbReference type="Gene3D" id="3.30.420.150">
    <property type="entry name" value="Exopolyphosphatase. Domain 2"/>
    <property type="match status" value="1"/>
</dbReference>